<dbReference type="Proteomes" id="UP000193144">
    <property type="component" value="Unassembled WGS sequence"/>
</dbReference>
<reference evidence="1 2" key="1">
    <citation type="submission" date="2016-07" db="EMBL/GenBank/DDBJ databases">
        <title>Pervasive Adenine N6-methylation of Active Genes in Fungi.</title>
        <authorList>
            <consortium name="DOE Joint Genome Institute"/>
            <person name="Mondo S.J."/>
            <person name="Dannebaum R.O."/>
            <person name="Kuo R.C."/>
            <person name="Labutti K."/>
            <person name="Haridas S."/>
            <person name="Kuo A."/>
            <person name="Salamov A."/>
            <person name="Ahrendt S.R."/>
            <person name="Lipzen A."/>
            <person name="Sullivan W."/>
            <person name="Andreopoulos W.B."/>
            <person name="Clum A."/>
            <person name="Lindquist E."/>
            <person name="Daum C."/>
            <person name="Ramamoorthy G.K."/>
            <person name="Gryganskyi A."/>
            <person name="Culley D."/>
            <person name="Magnuson J.K."/>
            <person name="James T.Y."/>
            <person name="O'Malley M.A."/>
            <person name="Stajich J.E."/>
            <person name="Spatafora J.W."/>
            <person name="Visel A."/>
            <person name="Grigoriev I.V."/>
        </authorList>
    </citation>
    <scope>NUCLEOTIDE SEQUENCE [LARGE SCALE GENOMIC DNA]</scope>
    <source>
        <strain evidence="1 2">CBS 115471</strain>
    </source>
</reference>
<comment type="caution">
    <text evidence="1">The sequence shown here is derived from an EMBL/GenBank/DDBJ whole genome shotgun (WGS) entry which is preliminary data.</text>
</comment>
<organism evidence="1 2">
    <name type="scientific">Clohesyomyces aquaticus</name>
    <dbReference type="NCBI Taxonomy" id="1231657"/>
    <lineage>
        <taxon>Eukaryota</taxon>
        <taxon>Fungi</taxon>
        <taxon>Dikarya</taxon>
        <taxon>Ascomycota</taxon>
        <taxon>Pezizomycotina</taxon>
        <taxon>Dothideomycetes</taxon>
        <taxon>Pleosporomycetidae</taxon>
        <taxon>Pleosporales</taxon>
        <taxon>Lindgomycetaceae</taxon>
        <taxon>Clohesyomyces</taxon>
    </lineage>
</organism>
<proteinExistence type="predicted"/>
<dbReference type="AlphaFoldDB" id="A0A1Y1YC81"/>
<keyword evidence="2" id="KW-1185">Reference proteome</keyword>
<protein>
    <submittedName>
        <fullName evidence="1">Uncharacterized protein</fullName>
    </submittedName>
</protein>
<dbReference type="EMBL" id="MCFA01000274">
    <property type="protein sequence ID" value="ORX95599.1"/>
    <property type="molecule type" value="Genomic_DNA"/>
</dbReference>
<dbReference type="OrthoDB" id="3582307at2759"/>
<evidence type="ECO:0000313" key="1">
    <source>
        <dbReference type="EMBL" id="ORX95599.1"/>
    </source>
</evidence>
<accession>A0A1Y1YC81</accession>
<evidence type="ECO:0000313" key="2">
    <source>
        <dbReference type="Proteomes" id="UP000193144"/>
    </source>
</evidence>
<name>A0A1Y1YC81_9PLEO</name>
<gene>
    <name evidence="1" type="ORF">BCR34DRAFT_194244</name>
</gene>
<sequence>MQPPTTMLLRRWHKMLGLSTQSPRSWYRDRVREELRERRTAATRWQELSETSDVFFSLSRALHDGFPVRSLPPFFSLRNTPVYLYMIAKYTLRWKFYRVAARLCHAPHHKLVCEVINPNKKHKLEEVASRHQIDPVTFTNISGRLRRFWPLLP</sequence>